<comment type="subcellular location">
    <subcellularLocation>
        <location evidence="9">Cytoplasm</location>
    </subcellularLocation>
</comment>
<dbReference type="NCBIfam" id="TIGR00125">
    <property type="entry name" value="cyt_tran_rel"/>
    <property type="match status" value="1"/>
</dbReference>
<keyword evidence="6 9" id="KW-0460">Magnesium</keyword>
<feature type="binding site" evidence="9">
    <location>
        <begin position="111"/>
        <end position="113"/>
    </location>
    <ligand>
        <name>ATP</name>
        <dbReference type="ChEBI" id="CHEBI:30616"/>
    </ligand>
</feature>
<dbReference type="NCBIfam" id="TIGR01510">
    <property type="entry name" value="coaD_prev_kdtB"/>
    <property type="match status" value="1"/>
</dbReference>
<keyword evidence="1 9" id="KW-0963">Cytoplasm</keyword>
<evidence type="ECO:0000256" key="7">
    <source>
        <dbReference type="ARBA" id="ARBA00022993"/>
    </source>
</evidence>
<dbReference type="Proteomes" id="UP000309174">
    <property type="component" value="Unassembled WGS sequence"/>
</dbReference>
<evidence type="ECO:0000256" key="9">
    <source>
        <dbReference type="HAMAP-Rule" id="MF_00151"/>
    </source>
</evidence>
<dbReference type="HAMAP" id="MF_00151">
    <property type="entry name" value="PPAT_bact"/>
    <property type="match status" value="1"/>
</dbReference>
<organism evidence="11 12">
    <name type="scientific">Actinomadura soli</name>
    <dbReference type="NCBI Taxonomy" id="2508997"/>
    <lineage>
        <taxon>Bacteria</taxon>
        <taxon>Bacillati</taxon>
        <taxon>Actinomycetota</taxon>
        <taxon>Actinomycetes</taxon>
        <taxon>Streptosporangiales</taxon>
        <taxon>Thermomonosporaceae</taxon>
        <taxon>Actinomadura</taxon>
    </lineage>
</organism>
<feature type="binding site" evidence="9">
    <location>
        <position position="40"/>
    </location>
    <ligand>
        <name>ATP</name>
        <dbReference type="ChEBI" id="CHEBI:30616"/>
    </ligand>
</feature>
<evidence type="ECO:0000313" key="11">
    <source>
        <dbReference type="EMBL" id="TMQ91802.1"/>
    </source>
</evidence>
<keyword evidence="5 9" id="KW-0067">ATP-binding</keyword>
<feature type="binding site" evidence="9">
    <location>
        <position position="64"/>
    </location>
    <ligand>
        <name>substrate</name>
    </ligand>
</feature>
<evidence type="ECO:0000313" key="12">
    <source>
        <dbReference type="Proteomes" id="UP000309174"/>
    </source>
</evidence>
<dbReference type="Pfam" id="PF01467">
    <property type="entry name" value="CTP_transf_like"/>
    <property type="match status" value="1"/>
</dbReference>
<dbReference type="InterPro" id="IPR001980">
    <property type="entry name" value="PPAT"/>
</dbReference>
<dbReference type="OrthoDB" id="9806661at2"/>
<feature type="binding site" evidence="9">
    <location>
        <begin position="32"/>
        <end position="33"/>
    </location>
    <ligand>
        <name>ATP</name>
        <dbReference type="ChEBI" id="CHEBI:30616"/>
    </ligand>
</feature>
<dbReference type="PANTHER" id="PTHR21342">
    <property type="entry name" value="PHOSPHOPANTETHEINE ADENYLYLTRANSFERASE"/>
    <property type="match status" value="1"/>
</dbReference>
<dbReference type="PRINTS" id="PR01020">
    <property type="entry name" value="LPSBIOSNTHSS"/>
</dbReference>
<evidence type="ECO:0000256" key="4">
    <source>
        <dbReference type="ARBA" id="ARBA00022741"/>
    </source>
</evidence>
<feature type="binding site" evidence="9">
    <location>
        <position position="32"/>
    </location>
    <ligand>
        <name>substrate</name>
    </ligand>
</feature>
<feature type="binding site" evidence="9">
    <location>
        <position position="121"/>
    </location>
    <ligand>
        <name>ATP</name>
        <dbReference type="ChEBI" id="CHEBI:30616"/>
    </ligand>
</feature>
<reference evidence="11 12" key="1">
    <citation type="submission" date="2019-05" db="EMBL/GenBank/DDBJ databases">
        <title>Draft genome sequence of Actinomadura sp. 14C53.</title>
        <authorList>
            <person name="Saricaoglu S."/>
            <person name="Isik K."/>
        </authorList>
    </citation>
    <scope>NUCLEOTIDE SEQUENCE [LARGE SCALE GENOMIC DNA]</scope>
    <source>
        <strain evidence="11 12">14C53</strain>
    </source>
</reference>
<comment type="subunit">
    <text evidence="9">Homohexamer.</text>
</comment>
<dbReference type="GO" id="GO:0004595">
    <property type="term" value="F:pantetheine-phosphate adenylyltransferase activity"/>
    <property type="evidence" value="ECO:0007669"/>
    <property type="project" value="UniProtKB-UniRule"/>
</dbReference>
<dbReference type="InterPro" id="IPR004821">
    <property type="entry name" value="Cyt_trans-like"/>
</dbReference>
<comment type="catalytic activity">
    <reaction evidence="8 9">
        <text>(R)-4'-phosphopantetheine + ATP + H(+) = 3'-dephospho-CoA + diphosphate</text>
        <dbReference type="Rhea" id="RHEA:19801"/>
        <dbReference type="ChEBI" id="CHEBI:15378"/>
        <dbReference type="ChEBI" id="CHEBI:30616"/>
        <dbReference type="ChEBI" id="CHEBI:33019"/>
        <dbReference type="ChEBI" id="CHEBI:57328"/>
        <dbReference type="ChEBI" id="CHEBI:61723"/>
        <dbReference type="EC" id="2.7.7.3"/>
    </reaction>
</comment>
<keyword evidence="3 9" id="KW-0548">Nucleotidyltransferase</keyword>
<dbReference type="SUPFAM" id="SSF52374">
    <property type="entry name" value="Nucleotidylyl transferase"/>
    <property type="match status" value="1"/>
</dbReference>
<dbReference type="InterPro" id="IPR014729">
    <property type="entry name" value="Rossmann-like_a/b/a_fold"/>
</dbReference>
<keyword evidence="7 9" id="KW-0173">Coenzyme A biosynthesis</keyword>
<keyword evidence="12" id="KW-1185">Reference proteome</keyword>
<comment type="caution">
    <text evidence="11">The sequence shown here is derived from an EMBL/GenBank/DDBJ whole genome shotgun (WGS) entry which is preliminary data.</text>
</comment>
<feature type="binding site" evidence="9">
    <location>
        <position position="110"/>
    </location>
    <ligand>
        <name>substrate</name>
    </ligand>
</feature>
<dbReference type="UniPathway" id="UPA00241">
    <property type="reaction ID" value="UER00355"/>
</dbReference>
<feature type="binding site" evidence="9">
    <location>
        <position position="96"/>
    </location>
    <ligand>
        <name>substrate</name>
    </ligand>
</feature>
<comment type="cofactor">
    <cofactor evidence="9">
        <name>Mg(2+)</name>
        <dbReference type="ChEBI" id="CHEBI:18420"/>
    </cofactor>
</comment>
<evidence type="ECO:0000256" key="8">
    <source>
        <dbReference type="ARBA" id="ARBA00029346"/>
    </source>
</evidence>
<gene>
    <name evidence="9 11" type="primary">coaD</name>
    <name evidence="11" type="ORF">ETD83_29270</name>
</gene>
<name>A0A5C4J4S1_9ACTN</name>
<dbReference type="GO" id="GO:0005737">
    <property type="term" value="C:cytoplasm"/>
    <property type="evidence" value="ECO:0007669"/>
    <property type="project" value="UniProtKB-SubCell"/>
</dbReference>
<evidence type="ECO:0000256" key="6">
    <source>
        <dbReference type="ARBA" id="ARBA00022842"/>
    </source>
</evidence>
<sequence>MRAEYDLVRSRRRSETGTEGVRAVRRVVCPGSFDPVTNGHLDIISRASRLYDEVVVAVLINKSKKSLFTVDERADMISEVTKEYGNVTVDTFYGLTVDYCREQNIPVIVRGLRAVSDYEYELQMAQMNHRIAGVETLFMATNPEYAFLSSSLMKEVVKFGGDISGLVPDLVHERLVERLKAD</sequence>
<dbReference type="EC" id="2.7.7.3" evidence="9"/>
<dbReference type="GO" id="GO:0015937">
    <property type="term" value="P:coenzyme A biosynthetic process"/>
    <property type="evidence" value="ECO:0007669"/>
    <property type="project" value="UniProtKB-UniRule"/>
</dbReference>
<evidence type="ECO:0000256" key="1">
    <source>
        <dbReference type="ARBA" id="ARBA00022490"/>
    </source>
</evidence>
<protein>
    <recommendedName>
        <fullName evidence="9">Phosphopantetheine adenylyltransferase</fullName>
        <ecNumber evidence="9">2.7.7.3</ecNumber>
    </recommendedName>
    <alternativeName>
        <fullName evidence="9">Dephospho-CoA pyrophosphorylase</fullName>
    </alternativeName>
    <alternativeName>
        <fullName evidence="9">Pantetheine-phosphate adenylyltransferase</fullName>
        <shortName evidence="9">PPAT</shortName>
    </alternativeName>
</protein>
<dbReference type="PANTHER" id="PTHR21342:SF1">
    <property type="entry name" value="PHOSPHOPANTETHEINE ADENYLYLTRANSFERASE"/>
    <property type="match status" value="1"/>
</dbReference>
<dbReference type="GO" id="GO:0005524">
    <property type="term" value="F:ATP binding"/>
    <property type="evidence" value="ECO:0007669"/>
    <property type="project" value="UniProtKB-KW"/>
</dbReference>
<dbReference type="CDD" id="cd02163">
    <property type="entry name" value="PPAT"/>
    <property type="match status" value="1"/>
</dbReference>
<dbReference type="Gene3D" id="3.40.50.620">
    <property type="entry name" value="HUPs"/>
    <property type="match status" value="1"/>
</dbReference>
<dbReference type="AlphaFoldDB" id="A0A5C4J4S1"/>
<comment type="similarity">
    <text evidence="9">Belongs to the bacterial CoaD family.</text>
</comment>
<proteinExistence type="inferred from homology"/>
<evidence type="ECO:0000256" key="5">
    <source>
        <dbReference type="ARBA" id="ARBA00022840"/>
    </source>
</evidence>
<feature type="binding site" evidence="9">
    <location>
        <begin position="145"/>
        <end position="151"/>
    </location>
    <ligand>
        <name>ATP</name>
        <dbReference type="ChEBI" id="CHEBI:30616"/>
    </ligand>
</feature>
<evidence type="ECO:0000259" key="10">
    <source>
        <dbReference type="Pfam" id="PF01467"/>
    </source>
</evidence>
<dbReference type="EMBL" id="VCKW01000188">
    <property type="protein sequence ID" value="TMQ91802.1"/>
    <property type="molecule type" value="Genomic_DNA"/>
</dbReference>
<feature type="domain" description="Cytidyltransferase-like" evidence="10">
    <location>
        <begin position="28"/>
        <end position="155"/>
    </location>
</feature>
<comment type="pathway">
    <text evidence="9">Cofactor biosynthesis; coenzyme A biosynthesis; CoA from (R)-pantothenate: step 4/5.</text>
</comment>
<comment type="function">
    <text evidence="9">Reversibly transfers an adenylyl group from ATP to 4'-phosphopantetheine, yielding dephospho-CoA (dPCoA) and pyrophosphate.</text>
</comment>
<keyword evidence="2 9" id="KW-0808">Transferase</keyword>
<keyword evidence="4 9" id="KW-0547">Nucleotide-binding</keyword>
<feature type="site" description="Transition state stabilizer" evidence="9">
    <location>
        <position position="40"/>
    </location>
</feature>
<evidence type="ECO:0000256" key="3">
    <source>
        <dbReference type="ARBA" id="ARBA00022695"/>
    </source>
</evidence>
<evidence type="ECO:0000256" key="2">
    <source>
        <dbReference type="ARBA" id="ARBA00022679"/>
    </source>
</evidence>
<accession>A0A5C4J4S1</accession>